<reference evidence="3 4" key="1">
    <citation type="journal article" date="2020" name="Nat. Microbiol.">
        <title>Lysogenic host-virus interactions in SAR11 marine bacteria.</title>
        <authorList>
            <person name="Morris R.M."/>
            <person name="Cain K.R."/>
            <person name="Hvorecny K.L."/>
            <person name="Kollman J.M."/>
        </authorList>
    </citation>
    <scope>NUCLEOTIDE SEQUENCE [LARGE SCALE GENOMIC DNA]</scope>
    <source>
        <strain evidence="3 4">NP1</strain>
    </source>
</reference>
<organism evidence="3 4">
    <name type="scientific">Candidatus Pelagibacter giovannonii</name>
    <dbReference type="NCBI Taxonomy" id="2563896"/>
    <lineage>
        <taxon>Bacteria</taxon>
        <taxon>Pseudomonadati</taxon>
        <taxon>Pseudomonadota</taxon>
        <taxon>Alphaproteobacteria</taxon>
        <taxon>Candidatus Pelagibacterales</taxon>
        <taxon>Candidatus Pelagibacteraceae</taxon>
        <taxon>Candidatus Pelagibacter</taxon>
    </lineage>
</organism>
<dbReference type="Proteomes" id="UP000501094">
    <property type="component" value="Chromosome"/>
</dbReference>
<dbReference type="KEGG" id="peg:E5R92_01230"/>
<dbReference type="InterPro" id="IPR011051">
    <property type="entry name" value="RmlC_Cupin_sf"/>
</dbReference>
<dbReference type="Gene3D" id="3.90.550.10">
    <property type="entry name" value="Spore Coat Polysaccharide Biosynthesis Protein SpsA, Chain A"/>
    <property type="match status" value="1"/>
</dbReference>
<dbReference type="InterPro" id="IPR005835">
    <property type="entry name" value="NTP_transferase_dom"/>
</dbReference>
<keyword evidence="3" id="KW-0413">Isomerase</keyword>
<dbReference type="SUPFAM" id="SSF53448">
    <property type="entry name" value="Nucleotide-diphospho-sugar transferases"/>
    <property type="match status" value="1"/>
</dbReference>
<proteinExistence type="predicted"/>
<dbReference type="GO" id="GO:0016853">
    <property type="term" value="F:isomerase activity"/>
    <property type="evidence" value="ECO:0007669"/>
    <property type="project" value="UniProtKB-KW"/>
</dbReference>
<dbReference type="InterPro" id="IPR051161">
    <property type="entry name" value="Mannose-6P_isomerase_type2"/>
</dbReference>
<dbReference type="SUPFAM" id="SSF51182">
    <property type="entry name" value="RmlC-like cupins"/>
    <property type="match status" value="1"/>
</dbReference>
<dbReference type="Pfam" id="PF01050">
    <property type="entry name" value="MannoseP_isomer"/>
    <property type="match status" value="1"/>
</dbReference>
<dbReference type="CDD" id="cd02213">
    <property type="entry name" value="cupin_PMI_typeII_C"/>
    <property type="match status" value="1"/>
</dbReference>
<keyword evidence="4" id="KW-1185">Reference proteome</keyword>
<evidence type="ECO:0000313" key="3">
    <source>
        <dbReference type="EMBL" id="QIZ20412.1"/>
    </source>
</evidence>
<dbReference type="PANTHER" id="PTHR46390">
    <property type="entry name" value="MANNOSE-1-PHOSPHATE GUANYLYLTRANSFERASE"/>
    <property type="match status" value="1"/>
</dbReference>
<dbReference type="CDD" id="cd02509">
    <property type="entry name" value="GDP-M1P_Guanylyltransferase"/>
    <property type="match status" value="1"/>
</dbReference>
<evidence type="ECO:0000259" key="1">
    <source>
        <dbReference type="Pfam" id="PF00483"/>
    </source>
</evidence>
<feature type="domain" description="Mannose-6-phosphate isomerase type II C-terminal" evidence="2">
    <location>
        <begin position="284"/>
        <end position="395"/>
    </location>
</feature>
<dbReference type="Pfam" id="PF00483">
    <property type="entry name" value="NTP_transferase"/>
    <property type="match status" value="1"/>
</dbReference>
<dbReference type="InterPro" id="IPR049577">
    <property type="entry name" value="GMPP_N"/>
</dbReference>
<evidence type="ECO:0000313" key="4">
    <source>
        <dbReference type="Proteomes" id="UP000501094"/>
    </source>
</evidence>
<dbReference type="AlphaFoldDB" id="A0A6H1Q0G9"/>
<dbReference type="GO" id="GO:0005976">
    <property type="term" value="P:polysaccharide metabolic process"/>
    <property type="evidence" value="ECO:0007669"/>
    <property type="project" value="InterPro"/>
</dbReference>
<sequence length="401" mass="46405">MKIRPVILCGGAGTRLWTNSKNHQAKQFIDFGNWTLLGKTLDRVKSSTFDAPIISTNLKYLKEVKKHLKKHKISKYKIVLEPAKRNTAPAILASALIKDIPNEQPLMFFAADHLIEKASIFNKAINKNKANLTNQNIFIFGIKPTSPSSEYGYFITKKVKGNINKVTKFIEKPREAKAKQVIKQKGYWNSGMFFLRKDSIINNFKKYQPTIYKNCVNAVSKAKLKNNTYYLNKASFEKATAKSFDYAILEKTKQINAIKLDIPWSDLGSWKEILKMYDKDKNKYYKKKNVYYRPWGKYVNLFEGKGFLIKELFVKPKGILSLQKHHHRSEHWLVTEGKPKITLNKDSFSKKQNDHIFIPLEAIHRIENKGNKPVKIIEAQVGSILKESDIVRFQDVYGRIK</sequence>
<evidence type="ECO:0000259" key="2">
    <source>
        <dbReference type="Pfam" id="PF01050"/>
    </source>
</evidence>
<gene>
    <name evidence="3" type="ORF">E5R92_01230</name>
</gene>
<name>A0A6H1Q0G9_9PROT</name>
<dbReference type="EMBL" id="CP038852">
    <property type="protein sequence ID" value="QIZ20412.1"/>
    <property type="molecule type" value="Genomic_DNA"/>
</dbReference>
<dbReference type="RefSeq" id="WP_168606307.1">
    <property type="nucleotide sequence ID" value="NZ_CP038852.1"/>
</dbReference>
<dbReference type="InterPro" id="IPR001538">
    <property type="entry name" value="Man6P_isomerase-2_C"/>
</dbReference>
<dbReference type="InterPro" id="IPR029044">
    <property type="entry name" value="Nucleotide-diphossugar_trans"/>
</dbReference>
<protein>
    <submittedName>
        <fullName evidence="3">Mannose-6-phosphate isomerase</fullName>
    </submittedName>
</protein>
<accession>A0A6H1Q0G9</accession>
<dbReference type="GO" id="GO:0004475">
    <property type="term" value="F:mannose-1-phosphate guanylyltransferase (GTP) activity"/>
    <property type="evidence" value="ECO:0007669"/>
    <property type="project" value="InterPro"/>
</dbReference>
<dbReference type="GO" id="GO:0009298">
    <property type="term" value="P:GDP-mannose biosynthetic process"/>
    <property type="evidence" value="ECO:0007669"/>
    <property type="project" value="TreeGrafter"/>
</dbReference>
<feature type="domain" description="Nucleotidyl transferase" evidence="1">
    <location>
        <begin position="5"/>
        <end position="281"/>
    </location>
</feature>
<dbReference type="Gene3D" id="2.60.120.10">
    <property type="entry name" value="Jelly Rolls"/>
    <property type="match status" value="1"/>
</dbReference>
<dbReference type="InterPro" id="IPR014710">
    <property type="entry name" value="RmlC-like_jellyroll"/>
</dbReference>
<dbReference type="PANTHER" id="PTHR46390:SF1">
    <property type="entry name" value="MANNOSE-1-PHOSPHATE GUANYLYLTRANSFERASE"/>
    <property type="match status" value="1"/>
</dbReference>